<dbReference type="EMBL" id="CP032520">
    <property type="protein sequence ID" value="QEZ48955.1"/>
    <property type="molecule type" value="Genomic_DNA"/>
</dbReference>
<organism evidence="1 2">
    <name type="scientific">Cupriavidus oxalaticus</name>
    <dbReference type="NCBI Taxonomy" id="96344"/>
    <lineage>
        <taxon>Bacteria</taxon>
        <taxon>Pseudomonadati</taxon>
        <taxon>Pseudomonadota</taxon>
        <taxon>Betaproteobacteria</taxon>
        <taxon>Burkholderiales</taxon>
        <taxon>Burkholderiaceae</taxon>
        <taxon>Cupriavidus</taxon>
    </lineage>
</organism>
<dbReference type="AlphaFoldDB" id="A0A5P3VSK2"/>
<keyword evidence="1" id="KW-0614">Plasmid</keyword>
<name>A0A5P3VSK2_9BURK</name>
<geneLocation type="plasmid" evidence="1">
    <name>unnamed1</name>
</geneLocation>
<sequence>MGFDKLVLREYIHHPPGTIAVVASWFGGTGFMVSLESRPHCVVGKHPCVHAVLCADAGALLDAVAAMAQCLAAGPAQPLRITLDDGLDAGLSQRCAFLLLAGAHAAQDLREAA</sequence>
<evidence type="ECO:0000313" key="1">
    <source>
        <dbReference type="EMBL" id="QEZ48955.1"/>
    </source>
</evidence>
<protein>
    <submittedName>
        <fullName evidence="1">Uncharacterized protein</fullName>
    </submittedName>
</protein>
<proteinExistence type="predicted"/>
<gene>
    <name evidence="1" type="ORF">D2917_32355</name>
</gene>
<dbReference type="Proteomes" id="UP000325743">
    <property type="component" value="Plasmid unnamed1"/>
</dbReference>
<accession>A0A5P3VSK2</accession>
<reference evidence="1 2" key="1">
    <citation type="submission" date="2018-09" db="EMBL/GenBank/DDBJ databases">
        <title>Complete genome sequence of Cupriavidus oxalaticus T2, a bacterium capable of phenol tolerance and degradation.</title>
        <authorList>
            <person name="Yan J."/>
        </authorList>
    </citation>
    <scope>NUCLEOTIDE SEQUENCE [LARGE SCALE GENOMIC DNA]</scope>
    <source>
        <strain evidence="1 2">T2</strain>
        <plasmid evidence="1 2">unnamed1</plasmid>
    </source>
</reference>
<evidence type="ECO:0000313" key="2">
    <source>
        <dbReference type="Proteomes" id="UP000325743"/>
    </source>
</evidence>